<dbReference type="PANTHER" id="PTHR43096">
    <property type="entry name" value="DNAJ HOMOLOG 1, MITOCHONDRIAL-RELATED"/>
    <property type="match status" value="1"/>
</dbReference>
<dbReference type="OrthoDB" id="9779889at2"/>
<name>A0A845BAX9_9PROT</name>
<comment type="cofactor">
    <cofactor evidence="11">
        <name>Zn(2+)</name>
        <dbReference type="ChEBI" id="CHEBI:29105"/>
    </cofactor>
    <text evidence="11">Binds 2 Zn(2+) ions per monomer.</text>
</comment>
<dbReference type="CDD" id="cd10719">
    <property type="entry name" value="DnaJ_zf"/>
    <property type="match status" value="1"/>
</dbReference>
<dbReference type="PROSITE" id="PS50076">
    <property type="entry name" value="DNAJ_2"/>
    <property type="match status" value="1"/>
</dbReference>
<evidence type="ECO:0000313" key="15">
    <source>
        <dbReference type="EMBL" id="MXP64321.1"/>
    </source>
</evidence>
<dbReference type="SUPFAM" id="SSF46565">
    <property type="entry name" value="Chaperone J-domain"/>
    <property type="match status" value="1"/>
</dbReference>
<dbReference type="GO" id="GO:0005524">
    <property type="term" value="F:ATP binding"/>
    <property type="evidence" value="ECO:0007669"/>
    <property type="project" value="InterPro"/>
</dbReference>
<keyword evidence="6 11" id="KW-0677">Repeat</keyword>
<comment type="caution">
    <text evidence="15">The sequence shown here is derived from an EMBL/GenBank/DDBJ whole genome shotgun (WGS) entry which is preliminary data.</text>
</comment>
<evidence type="ECO:0000256" key="6">
    <source>
        <dbReference type="ARBA" id="ARBA00022737"/>
    </source>
</evidence>
<evidence type="ECO:0000259" key="14">
    <source>
        <dbReference type="PROSITE" id="PS51188"/>
    </source>
</evidence>
<accession>A0A845BAX9</accession>
<dbReference type="CDD" id="cd06257">
    <property type="entry name" value="DnaJ"/>
    <property type="match status" value="1"/>
</dbReference>
<evidence type="ECO:0000256" key="9">
    <source>
        <dbReference type="ARBA" id="ARBA00023016"/>
    </source>
</evidence>
<feature type="domain" description="J" evidence="13">
    <location>
        <begin position="5"/>
        <end position="70"/>
    </location>
</feature>
<evidence type="ECO:0000256" key="8">
    <source>
        <dbReference type="ARBA" id="ARBA00022833"/>
    </source>
</evidence>
<dbReference type="GO" id="GO:0005737">
    <property type="term" value="C:cytoplasm"/>
    <property type="evidence" value="ECO:0007669"/>
    <property type="project" value="UniProtKB-SubCell"/>
</dbReference>
<dbReference type="FunFam" id="2.60.260.20:FF:000004">
    <property type="entry name" value="Molecular chaperone DnaJ"/>
    <property type="match status" value="1"/>
</dbReference>
<dbReference type="GO" id="GO:0031072">
    <property type="term" value="F:heat shock protein binding"/>
    <property type="evidence" value="ECO:0007669"/>
    <property type="project" value="InterPro"/>
</dbReference>
<dbReference type="InterPro" id="IPR036410">
    <property type="entry name" value="HSP_DnaJ_Cys-rich_dom_sf"/>
</dbReference>
<feature type="repeat" description="CXXCXGXG motif" evidence="11">
    <location>
        <begin position="212"/>
        <end position="219"/>
    </location>
</feature>
<dbReference type="GO" id="GO:0051082">
    <property type="term" value="F:unfolded protein binding"/>
    <property type="evidence" value="ECO:0007669"/>
    <property type="project" value="UniProtKB-UniRule"/>
</dbReference>
<dbReference type="NCBIfam" id="TIGR02349">
    <property type="entry name" value="DnaJ_bact"/>
    <property type="match status" value="1"/>
</dbReference>
<feature type="binding site" evidence="11">
    <location>
        <position position="161"/>
    </location>
    <ligand>
        <name>Zn(2+)</name>
        <dbReference type="ChEBI" id="CHEBI:29105"/>
        <label>1</label>
    </ligand>
</feature>
<evidence type="ECO:0000256" key="10">
    <source>
        <dbReference type="ARBA" id="ARBA00023186"/>
    </source>
</evidence>
<feature type="binding site" evidence="11">
    <location>
        <position position="158"/>
    </location>
    <ligand>
        <name>Zn(2+)</name>
        <dbReference type="ChEBI" id="CHEBI:29105"/>
        <label>1</label>
    </ligand>
</feature>
<proteinExistence type="inferred from homology"/>
<dbReference type="InterPro" id="IPR012724">
    <property type="entry name" value="DnaJ"/>
</dbReference>
<dbReference type="GO" id="GO:0006260">
    <property type="term" value="P:DNA replication"/>
    <property type="evidence" value="ECO:0007669"/>
    <property type="project" value="UniProtKB-KW"/>
</dbReference>
<dbReference type="SUPFAM" id="SSF49493">
    <property type="entry name" value="HSP40/DnaJ peptide-binding domain"/>
    <property type="match status" value="2"/>
</dbReference>
<keyword evidence="7 11" id="KW-0863">Zinc-finger</keyword>
<dbReference type="PROSITE" id="PS51188">
    <property type="entry name" value="ZF_CR"/>
    <property type="match status" value="1"/>
</dbReference>
<dbReference type="Pfam" id="PF00226">
    <property type="entry name" value="DnaJ"/>
    <property type="match status" value="1"/>
</dbReference>
<dbReference type="InterPro" id="IPR001305">
    <property type="entry name" value="HSP_DnaJ_Cys-rich_dom"/>
</dbReference>
<dbReference type="Gene3D" id="1.10.287.110">
    <property type="entry name" value="DnaJ domain"/>
    <property type="match status" value="1"/>
</dbReference>
<feature type="binding site" evidence="11">
    <location>
        <position position="176"/>
    </location>
    <ligand>
        <name>Zn(2+)</name>
        <dbReference type="ChEBI" id="CHEBI:29105"/>
        <label>2</label>
    </ligand>
</feature>
<keyword evidence="9 11" id="KW-0346">Stress response</keyword>
<dbReference type="PRINTS" id="PR00625">
    <property type="entry name" value="JDOMAIN"/>
</dbReference>
<organism evidence="15 16">
    <name type="scientific">Teichococcus coralli</name>
    <dbReference type="NCBI Taxonomy" id="2545983"/>
    <lineage>
        <taxon>Bacteria</taxon>
        <taxon>Pseudomonadati</taxon>
        <taxon>Pseudomonadota</taxon>
        <taxon>Alphaproteobacteria</taxon>
        <taxon>Acetobacterales</taxon>
        <taxon>Roseomonadaceae</taxon>
        <taxon>Roseomonas</taxon>
    </lineage>
</organism>
<feature type="domain" description="CR-type" evidence="14">
    <location>
        <begin position="145"/>
        <end position="224"/>
    </location>
</feature>
<dbReference type="InterPro" id="IPR002939">
    <property type="entry name" value="DnaJ_C"/>
</dbReference>
<dbReference type="RefSeq" id="WP_160937440.1">
    <property type="nucleotide sequence ID" value="NZ_SNVJ01000010.1"/>
</dbReference>
<feature type="binding site" evidence="11">
    <location>
        <position position="215"/>
    </location>
    <ligand>
        <name>Zn(2+)</name>
        <dbReference type="ChEBI" id="CHEBI:29105"/>
        <label>1</label>
    </ligand>
</feature>
<evidence type="ECO:0000256" key="7">
    <source>
        <dbReference type="ARBA" id="ARBA00022771"/>
    </source>
</evidence>
<dbReference type="AlphaFoldDB" id="A0A845BAX9"/>
<dbReference type="InterPro" id="IPR036869">
    <property type="entry name" value="J_dom_sf"/>
</dbReference>
<dbReference type="NCBIfam" id="NF008035">
    <property type="entry name" value="PRK10767.1"/>
    <property type="match status" value="1"/>
</dbReference>
<evidence type="ECO:0000256" key="12">
    <source>
        <dbReference type="PROSITE-ProRule" id="PRU00546"/>
    </source>
</evidence>
<keyword evidence="4 11" id="KW-0235">DNA replication</keyword>
<feature type="zinc finger region" description="CR-type" evidence="12">
    <location>
        <begin position="145"/>
        <end position="224"/>
    </location>
</feature>
<dbReference type="InterPro" id="IPR018253">
    <property type="entry name" value="DnaJ_domain_CS"/>
</dbReference>
<keyword evidence="10 11" id="KW-0143">Chaperone</keyword>
<dbReference type="Gene3D" id="2.60.260.20">
    <property type="entry name" value="Urease metallochaperone UreE, N-terminal domain"/>
    <property type="match status" value="2"/>
</dbReference>
<dbReference type="CDD" id="cd10747">
    <property type="entry name" value="DnaJ_C"/>
    <property type="match status" value="1"/>
</dbReference>
<evidence type="ECO:0000256" key="2">
    <source>
        <dbReference type="ARBA" id="ARBA00011738"/>
    </source>
</evidence>
<evidence type="ECO:0000313" key="16">
    <source>
        <dbReference type="Proteomes" id="UP000460715"/>
    </source>
</evidence>
<dbReference type="GO" id="GO:0042026">
    <property type="term" value="P:protein refolding"/>
    <property type="evidence" value="ECO:0007669"/>
    <property type="project" value="TreeGrafter"/>
</dbReference>
<dbReference type="GO" id="GO:0008270">
    <property type="term" value="F:zinc ion binding"/>
    <property type="evidence" value="ECO:0007669"/>
    <property type="project" value="UniProtKB-UniRule"/>
</dbReference>
<evidence type="ECO:0000259" key="13">
    <source>
        <dbReference type="PROSITE" id="PS50076"/>
    </source>
</evidence>
<dbReference type="GO" id="GO:0009408">
    <property type="term" value="P:response to heat"/>
    <property type="evidence" value="ECO:0007669"/>
    <property type="project" value="InterPro"/>
</dbReference>
<comment type="domain">
    <text evidence="11">The J domain is necessary and sufficient to stimulate DnaK ATPase activity. Zinc center 1 plays an important role in the autonomous, DnaK-independent chaperone activity of DnaJ. Zinc center 2 is essential for interaction with DnaK and for DnaJ activity.</text>
</comment>
<evidence type="ECO:0000256" key="5">
    <source>
        <dbReference type="ARBA" id="ARBA00022723"/>
    </source>
</evidence>
<dbReference type="HAMAP" id="MF_01152">
    <property type="entry name" value="DnaJ"/>
    <property type="match status" value="1"/>
</dbReference>
<comment type="subunit">
    <text evidence="2 11">Homodimer.</text>
</comment>
<evidence type="ECO:0000256" key="11">
    <source>
        <dbReference type="HAMAP-Rule" id="MF_01152"/>
    </source>
</evidence>
<feature type="repeat" description="CXXCXGXG motif" evidence="11">
    <location>
        <begin position="198"/>
        <end position="205"/>
    </location>
</feature>
<dbReference type="InterPro" id="IPR001623">
    <property type="entry name" value="DnaJ_domain"/>
</dbReference>
<evidence type="ECO:0000256" key="1">
    <source>
        <dbReference type="ARBA" id="ARBA00004496"/>
    </source>
</evidence>
<feature type="binding site" evidence="11">
    <location>
        <position position="201"/>
    </location>
    <ligand>
        <name>Zn(2+)</name>
        <dbReference type="ChEBI" id="CHEBI:29105"/>
        <label>2</label>
    </ligand>
</feature>
<dbReference type="SMART" id="SM00271">
    <property type="entry name" value="DnaJ"/>
    <property type="match status" value="1"/>
</dbReference>
<keyword evidence="8 11" id="KW-0862">Zinc</keyword>
<feature type="binding site" evidence="11">
    <location>
        <position position="212"/>
    </location>
    <ligand>
        <name>Zn(2+)</name>
        <dbReference type="ChEBI" id="CHEBI:29105"/>
        <label>1</label>
    </ligand>
</feature>
<keyword evidence="3 11" id="KW-0963">Cytoplasm</keyword>
<dbReference type="PROSITE" id="PS00636">
    <property type="entry name" value="DNAJ_1"/>
    <property type="match status" value="1"/>
</dbReference>
<comment type="function">
    <text evidence="11">Participates actively in the response to hyperosmotic and heat shock by preventing the aggregation of stress-denatured proteins and by disaggregating proteins, also in an autonomous, DnaK-independent fashion. Unfolded proteins bind initially to DnaJ; upon interaction with the DnaJ-bound protein, DnaK hydrolyzes its bound ATP, resulting in the formation of a stable complex. GrpE releases ADP from DnaK; ATP binding to DnaK triggers the release of the substrate protein, thus completing the reaction cycle. Several rounds of ATP-dependent interactions between DnaJ, DnaK and GrpE are required for fully efficient folding. Also involved, together with DnaK and GrpE, in the DNA replication of plasmids through activation of initiation proteins.</text>
</comment>
<evidence type="ECO:0000256" key="3">
    <source>
        <dbReference type="ARBA" id="ARBA00022490"/>
    </source>
</evidence>
<dbReference type="Pfam" id="PF00684">
    <property type="entry name" value="DnaJ_CXXCXGXG"/>
    <property type="match status" value="1"/>
</dbReference>
<dbReference type="SUPFAM" id="SSF57938">
    <property type="entry name" value="DnaJ/Hsp40 cysteine-rich domain"/>
    <property type="match status" value="1"/>
</dbReference>
<gene>
    <name evidence="11 15" type="primary">dnaJ</name>
    <name evidence="15" type="ORF">E0493_13300</name>
</gene>
<reference evidence="15 16" key="1">
    <citation type="submission" date="2019-03" db="EMBL/GenBank/DDBJ databases">
        <title>Roseomonas sp. a novel Roseomonas species isolated from Sea whip Gorgonian.</title>
        <authorList>
            <person name="Li F."/>
            <person name="Pan X."/>
            <person name="Huang S."/>
            <person name="Li Z."/>
            <person name="Meng B."/>
        </authorList>
    </citation>
    <scope>NUCLEOTIDE SEQUENCE [LARGE SCALE GENOMIC DNA]</scope>
    <source>
        <strain evidence="15 16">M0104</strain>
    </source>
</reference>
<dbReference type="InterPro" id="IPR008971">
    <property type="entry name" value="HSP40/DnaJ_pept-bd"/>
</dbReference>
<comment type="similarity">
    <text evidence="11">Belongs to the DnaJ family.</text>
</comment>
<evidence type="ECO:0000256" key="4">
    <source>
        <dbReference type="ARBA" id="ARBA00022705"/>
    </source>
</evidence>
<feature type="binding site" evidence="11">
    <location>
        <position position="179"/>
    </location>
    <ligand>
        <name>Zn(2+)</name>
        <dbReference type="ChEBI" id="CHEBI:29105"/>
        <label>2</label>
    </ligand>
</feature>
<feature type="repeat" description="CXXCXGXG motif" evidence="11">
    <location>
        <begin position="158"/>
        <end position="165"/>
    </location>
</feature>
<keyword evidence="16" id="KW-1185">Reference proteome</keyword>
<protein>
    <recommendedName>
        <fullName evidence="11">Chaperone protein DnaJ</fullName>
    </recommendedName>
</protein>
<feature type="repeat" description="CXXCXGXG motif" evidence="11">
    <location>
        <begin position="176"/>
        <end position="183"/>
    </location>
</feature>
<dbReference type="Proteomes" id="UP000460715">
    <property type="component" value="Unassembled WGS sequence"/>
</dbReference>
<comment type="subcellular location">
    <subcellularLocation>
        <location evidence="1 11">Cytoplasm</location>
    </subcellularLocation>
</comment>
<dbReference type="Pfam" id="PF01556">
    <property type="entry name" value="DnaJ_C"/>
    <property type="match status" value="1"/>
</dbReference>
<dbReference type="PANTHER" id="PTHR43096:SF48">
    <property type="entry name" value="CHAPERONE PROTEIN DNAJ"/>
    <property type="match status" value="1"/>
</dbReference>
<feature type="binding site" evidence="11">
    <location>
        <position position="198"/>
    </location>
    <ligand>
        <name>Zn(2+)</name>
        <dbReference type="ChEBI" id="CHEBI:29105"/>
        <label>2</label>
    </ligand>
</feature>
<sequence length="390" mass="41172">MAKKDYYETLGVARDANEDELKKAYRKLAMKYHPDRNPGDKGAEATFKDLNEAYDVLKDAEKRAAYDRFGHAAFEGGGGGSGAGGFSGGPFGGGGFGGGGFEDIFAEMFGQFGAGGRGRSTGAAAGRGADLRYSMEVSLEEAFAGVRKTIRVATSVQCEACDGTGAEGKSQAAQTCSTCGGAGKVRAQQGFFLIERTCPTCNGTGRVVKNPCKVCGGAGRVQRERTLNVTIPPGVEDGTRIRLTGEGEAGLRGAPAGDLYVDISIRPHSLFQRDGANIYVRVPLRMTQAALGGAVEVPTIDGGRARVTIPAGTQTGDQFRLRSKGFSVLRSAARGDMYVQVAVETPQNLSARQRELLEQFEKEVGQGGNSSPESEGFFAKVKEFWDGLGR</sequence>
<keyword evidence="5 11" id="KW-0479">Metal-binding</keyword>
<dbReference type="FunFam" id="1.10.287.110:FF:000034">
    <property type="entry name" value="Chaperone protein DnaJ"/>
    <property type="match status" value="1"/>
</dbReference>
<dbReference type="EMBL" id="SNVJ01000010">
    <property type="protein sequence ID" value="MXP64321.1"/>
    <property type="molecule type" value="Genomic_DNA"/>
</dbReference>
<dbReference type="Gene3D" id="6.20.20.10">
    <property type="match status" value="2"/>
</dbReference>